<sequence length="451" mass="50970">LELTYYFTSNFTLFLRQQKVQTLRKLILNGIKFDNENNLANLENLSIKNSLGNPFGKGKNNFHNLQRLELEDNEIELNRIVLKAKCESLKFFRIKEEELSIEVKEKFNLLLNFDAIRVKLEVLILPFNIELYLLPNLKNFIVKAKYLRHIEIIRSENYSTEKQKDIADAIKSITKEASRTLNFHPKVTIILPTNVSGKARADSANYVTKKQLIKVQSNDSRNTGIMIQLPFPAGFSVNKSNILNTIPIHKDIDGLTTDSVGNLFDLNKGIKPATPLGICSIFNYYNIPTESKYIVIMGKGKLVGQPLACMLMSPLYNAMITICDIYMENIKTITKSTDILIVTISKAFYVNDGFVKPSVTVIDAEINRLPQNVNENLNIIGDVDHSAYEKCKYYTPVPKGVGLLTVASLAFNSVNVSILQHGLLSLNLSQIIRQSYSVKKTKAVKKENKKS</sequence>
<dbReference type="Gene3D" id="3.40.50.720">
    <property type="entry name" value="NAD(P)-binding Rossmann-like Domain"/>
    <property type="match status" value="1"/>
</dbReference>
<dbReference type="PANTHER" id="PTHR48099">
    <property type="entry name" value="C-1-TETRAHYDROFOLATE SYNTHASE, CYTOPLASMIC-RELATED"/>
    <property type="match status" value="1"/>
</dbReference>
<dbReference type="Pfam" id="PF02882">
    <property type="entry name" value="THF_DHG_CYH_C"/>
    <property type="match status" value="1"/>
</dbReference>
<protein>
    <recommendedName>
        <fullName evidence="1">methenyltetrahydrofolate cyclohydrolase</fullName>
        <ecNumber evidence="1">3.5.4.9</ecNumber>
    </recommendedName>
</protein>
<dbReference type="InterPro" id="IPR000672">
    <property type="entry name" value="THF_DH/CycHdrlase"/>
</dbReference>
<comment type="caution">
    <text evidence="3">The sequence shown here is derived from an EMBL/GenBank/DDBJ whole genome shotgun (WGS) entry which is preliminary data.</text>
</comment>
<feature type="non-terminal residue" evidence="3">
    <location>
        <position position="1"/>
    </location>
</feature>
<evidence type="ECO:0000259" key="2">
    <source>
        <dbReference type="Pfam" id="PF02882"/>
    </source>
</evidence>
<dbReference type="Proteomes" id="UP000789901">
    <property type="component" value="Unassembled WGS sequence"/>
</dbReference>
<dbReference type="SUPFAM" id="SSF51735">
    <property type="entry name" value="NAD(P)-binding Rossmann-fold domains"/>
    <property type="match status" value="1"/>
</dbReference>
<dbReference type="PRINTS" id="PR00085">
    <property type="entry name" value="THFDHDRGNASE"/>
</dbReference>
<evidence type="ECO:0000313" key="4">
    <source>
        <dbReference type="Proteomes" id="UP000789901"/>
    </source>
</evidence>
<feature type="domain" description="Tetrahydrofolate dehydrogenase/cyclohydrolase NAD(P)-binding" evidence="2">
    <location>
        <begin position="272"/>
        <end position="416"/>
    </location>
</feature>
<dbReference type="InterPro" id="IPR036291">
    <property type="entry name" value="NAD(P)-bd_dom_sf"/>
</dbReference>
<dbReference type="SUPFAM" id="SSF53223">
    <property type="entry name" value="Aminoacid dehydrogenase-like, N-terminal domain"/>
    <property type="match status" value="1"/>
</dbReference>
<keyword evidence="4" id="KW-1185">Reference proteome</keyword>
<evidence type="ECO:0000313" key="3">
    <source>
        <dbReference type="EMBL" id="CAG8752557.1"/>
    </source>
</evidence>
<accession>A0ABN7VB94</accession>
<proteinExistence type="predicted"/>
<dbReference type="Gene3D" id="3.40.50.10860">
    <property type="entry name" value="Leucine Dehydrogenase, chain A, domain 1"/>
    <property type="match status" value="1"/>
</dbReference>
<evidence type="ECO:0000256" key="1">
    <source>
        <dbReference type="ARBA" id="ARBA00012776"/>
    </source>
</evidence>
<dbReference type="PANTHER" id="PTHR48099:SF5">
    <property type="entry name" value="C-1-TETRAHYDROFOLATE SYNTHASE, CYTOPLASMIC"/>
    <property type="match status" value="1"/>
</dbReference>
<dbReference type="EMBL" id="CAJVQB010012065">
    <property type="protein sequence ID" value="CAG8752557.1"/>
    <property type="molecule type" value="Genomic_DNA"/>
</dbReference>
<dbReference type="InterPro" id="IPR046346">
    <property type="entry name" value="Aminoacid_DH-like_N_sf"/>
</dbReference>
<name>A0ABN7VB94_GIGMA</name>
<reference evidence="3 4" key="1">
    <citation type="submission" date="2021-06" db="EMBL/GenBank/DDBJ databases">
        <authorList>
            <person name="Kallberg Y."/>
            <person name="Tangrot J."/>
            <person name="Rosling A."/>
        </authorList>
    </citation>
    <scope>NUCLEOTIDE SEQUENCE [LARGE SCALE GENOMIC DNA]</scope>
    <source>
        <strain evidence="3 4">120-4 pot B 10/14</strain>
    </source>
</reference>
<organism evidence="3 4">
    <name type="scientific">Gigaspora margarita</name>
    <dbReference type="NCBI Taxonomy" id="4874"/>
    <lineage>
        <taxon>Eukaryota</taxon>
        <taxon>Fungi</taxon>
        <taxon>Fungi incertae sedis</taxon>
        <taxon>Mucoromycota</taxon>
        <taxon>Glomeromycotina</taxon>
        <taxon>Glomeromycetes</taxon>
        <taxon>Diversisporales</taxon>
        <taxon>Gigasporaceae</taxon>
        <taxon>Gigaspora</taxon>
    </lineage>
</organism>
<gene>
    <name evidence="3" type="ORF">GMARGA_LOCUS16556</name>
</gene>
<dbReference type="InterPro" id="IPR020631">
    <property type="entry name" value="THF_DH/CycHdrlase_NAD-bd_dom"/>
</dbReference>
<dbReference type="EC" id="3.5.4.9" evidence="1"/>